<keyword evidence="2" id="KW-0812">Transmembrane</keyword>
<comment type="caution">
    <text evidence="5">The sequence shown here is derived from an EMBL/GenBank/DDBJ whole genome shotgun (WGS) entry which is preliminary data.</text>
</comment>
<dbReference type="Gene3D" id="1.10.1130.10">
    <property type="entry name" value="Flavocytochrome C3, Chain A"/>
    <property type="match status" value="1"/>
</dbReference>
<keyword evidence="2" id="KW-0472">Membrane</keyword>
<evidence type="ECO:0000256" key="1">
    <source>
        <dbReference type="ARBA" id="ARBA00022729"/>
    </source>
</evidence>
<proteinExistence type="predicted"/>
<dbReference type="PROSITE" id="PS50222">
    <property type="entry name" value="EF_HAND_2"/>
    <property type="match status" value="1"/>
</dbReference>
<organism evidence="5 6">
    <name type="scientific">Geomesophilobacter sediminis</name>
    <dbReference type="NCBI Taxonomy" id="2798584"/>
    <lineage>
        <taxon>Bacteria</taxon>
        <taxon>Pseudomonadati</taxon>
        <taxon>Thermodesulfobacteriota</taxon>
        <taxon>Desulfuromonadia</taxon>
        <taxon>Geobacterales</taxon>
        <taxon>Geobacteraceae</taxon>
        <taxon>Geomesophilobacter</taxon>
    </lineage>
</organism>
<gene>
    <name evidence="5" type="ORF">JFN93_17775</name>
</gene>
<feature type="domain" description="EF-hand" evidence="4">
    <location>
        <begin position="207"/>
        <end position="232"/>
    </location>
</feature>
<dbReference type="RefSeq" id="WP_199385475.1">
    <property type="nucleotide sequence ID" value="NZ_JAEMHM010000015.1"/>
</dbReference>
<sequence>MSRHHLLFLIALALWIPGIATAAESNRDCLGCHGKSSIVKGDQGSYLYINPQQYGATSHAKIGCPSCHVSVSAAHPTDGIRPSRASCQECHGDVMAEYGAIRHAKKAGCSDCHDPHAVKTSASSSGADVNRPCARCHQRPTMIAVHSKWLPQTNLHMEALPCIACHTGSKDYIINLYVESKVGVSGDFWLAPLTDLRRIGGKSDPAALVDRNGDGRVSLEELRQFNLWAKDKGLRVNAMMMPKVMTHTFQTLQNRFDCSFCHASGNKGNQESFVCLPQPDGRYAQIPVQRGAVLELIYGTPDFYMMGATRSKALSIIGGLIVVGGMMMPIGHGTLRFLSRKNRQHHDH</sequence>
<dbReference type="AlphaFoldDB" id="A0A8J7S977"/>
<dbReference type="InterPro" id="IPR018247">
    <property type="entry name" value="EF_Hand_1_Ca_BS"/>
</dbReference>
<dbReference type="InterPro" id="IPR036280">
    <property type="entry name" value="Multihaem_cyt_sf"/>
</dbReference>
<dbReference type="PANTHER" id="PTHR35038">
    <property type="entry name" value="DISSIMILATORY SULFITE REDUCTASE SIRA"/>
    <property type="match status" value="1"/>
</dbReference>
<keyword evidence="2" id="KW-1133">Transmembrane helix</keyword>
<feature type="signal peptide" evidence="3">
    <location>
        <begin position="1"/>
        <end position="22"/>
    </location>
</feature>
<evidence type="ECO:0000256" key="3">
    <source>
        <dbReference type="SAM" id="SignalP"/>
    </source>
</evidence>
<dbReference type="CDD" id="cd08168">
    <property type="entry name" value="Cytochrom_C3"/>
    <property type="match status" value="1"/>
</dbReference>
<keyword evidence="6" id="KW-1185">Reference proteome</keyword>
<dbReference type="GO" id="GO:0005509">
    <property type="term" value="F:calcium ion binding"/>
    <property type="evidence" value="ECO:0007669"/>
    <property type="project" value="InterPro"/>
</dbReference>
<reference evidence="5" key="1">
    <citation type="submission" date="2020-12" db="EMBL/GenBank/DDBJ databases">
        <title>Geomonas sp. Red875, isolated from river sediment.</title>
        <authorList>
            <person name="Xu Z."/>
            <person name="Zhang Z."/>
            <person name="Masuda Y."/>
            <person name="Itoh H."/>
            <person name="Senoo K."/>
        </authorList>
    </citation>
    <scope>NUCLEOTIDE SEQUENCE</scope>
    <source>
        <strain evidence="5">Red875</strain>
    </source>
</reference>
<feature type="chain" id="PRO_5035274613" evidence="3">
    <location>
        <begin position="23"/>
        <end position="348"/>
    </location>
</feature>
<dbReference type="PANTHER" id="PTHR35038:SF8">
    <property type="entry name" value="C-TYPE POLYHEME CYTOCHROME OMCC"/>
    <property type="match status" value="1"/>
</dbReference>
<accession>A0A8J7S977</accession>
<dbReference type="Pfam" id="PF09699">
    <property type="entry name" value="Paired_CXXCH_1"/>
    <property type="match status" value="1"/>
</dbReference>
<name>A0A8J7S977_9BACT</name>
<dbReference type="InterPro" id="IPR002048">
    <property type="entry name" value="EF_hand_dom"/>
</dbReference>
<dbReference type="GO" id="GO:0016491">
    <property type="term" value="F:oxidoreductase activity"/>
    <property type="evidence" value="ECO:0007669"/>
    <property type="project" value="TreeGrafter"/>
</dbReference>
<dbReference type="Proteomes" id="UP000636888">
    <property type="component" value="Unassembled WGS sequence"/>
</dbReference>
<dbReference type="InterPro" id="IPR051829">
    <property type="entry name" value="Multiheme_Cytochr_ET"/>
</dbReference>
<keyword evidence="1 3" id="KW-0732">Signal</keyword>
<evidence type="ECO:0000259" key="4">
    <source>
        <dbReference type="PROSITE" id="PS50222"/>
    </source>
</evidence>
<dbReference type="InterPro" id="IPR010177">
    <property type="entry name" value="Paired_CXXCH_1"/>
</dbReference>
<dbReference type="EMBL" id="JAEMHM010000015">
    <property type="protein sequence ID" value="MBJ6726565.1"/>
    <property type="molecule type" value="Genomic_DNA"/>
</dbReference>
<dbReference type="SUPFAM" id="SSF48695">
    <property type="entry name" value="Multiheme cytochromes"/>
    <property type="match status" value="1"/>
</dbReference>
<evidence type="ECO:0000313" key="6">
    <source>
        <dbReference type="Proteomes" id="UP000636888"/>
    </source>
</evidence>
<evidence type="ECO:0000256" key="2">
    <source>
        <dbReference type="SAM" id="Phobius"/>
    </source>
</evidence>
<evidence type="ECO:0000313" key="5">
    <source>
        <dbReference type="EMBL" id="MBJ6726565.1"/>
    </source>
</evidence>
<protein>
    <submittedName>
        <fullName evidence="5">Cytochrome C</fullName>
    </submittedName>
</protein>
<feature type="transmembrane region" description="Helical" evidence="2">
    <location>
        <begin position="313"/>
        <end position="335"/>
    </location>
</feature>
<dbReference type="PROSITE" id="PS00018">
    <property type="entry name" value="EF_HAND_1"/>
    <property type="match status" value="1"/>
</dbReference>